<dbReference type="OrthoDB" id="9804217at2"/>
<organism evidence="11 12">
    <name type="scientific">Niallia endozanthoxylica</name>
    <dbReference type="NCBI Taxonomy" id="2036016"/>
    <lineage>
        <taxon>Bacteria</taxon>
        <taxon>Bacillati</taxon>
        <taxon>Bacillota</taxon>
        <taxon>Bacilli</taxon>
        <taxon>Bacillales</taxon>
        <taxon>Bacillaceae</taxon>
        <taxon>Niallia</taxon>
    </lineage>
</organism>
<dbReference type="HAMAP" id="MF_00134_B">
    <property type="entry name" value="IGPS_B"/>
    <property type="match status" value="1"/>
</dbReference>
<dbReference type="InterPro" id="IPR013798">
    <property type="entry name" value="Indole-3-glycerol_P_synth_dom"/>
</dbReference>
<evidence type="ECO:0000313" key="11">
    <source>
        <dbReference type="EMBL" id="KAA9025772.1"/>
    </source>
</evidence>
<dbReference type="PANTHER" id="PTHR22854:SF2">
    <property type="entry name" value="INDOLE-3-GLYCEROL-PHOSPHATE SYNTHASE"/>
    <property type="match status" value="1"/>
</dbReference>
<dbReference type="Proteomes" id="UP000326671">
    <property type="component" value="Unassembled WGS sequence"/>
</dbReference>
<dbReference type="AlphaFoldDB" id="A0A5J5HXE2"/>
<proteinExistence type="inferred from homology"/>
<name>A0A5J5HXE2_9BACI</name>
<keyword evidence="6 9" id="KW-0822">Tryptophan biosynthesis</keyword>
<dbReference type="GO" id="GO:0004425">
    <property type="term" value="F:indole-3-glycerol-phosphate synthase activity"/>
    <property type="evidence" value="ECO:0007669"/>
    <property type="project" value="UniProtKB-UniRule"/>
</dbReference>
<dbReference type="SUPFAM" id="SSF51366">
    <property type="entry name" value="Ribulose-phoshate binding barrel"/>
    <property type="match status" value="1"/>
</dbReference>
<dbReference type="EC" id="4.1.1.48" evidence="9"/>
<dbReference type="EMBL" id="VYKL01000015">
    <property type="protein sequence ID" value="KAA9025772.1"/>
    <property type="molecule type" value="Genomic_DNA"/>
</dbReference>
<dbReference type="NCBIfam" id="NF001377">
    <property type="entry name" value="PRK00278.2-4"/>
    <property type="match status" value="1"/>
</dbReference>
<keyword evidence="4 9" id="KW-0028">Amino-acid biosynthesis</keyword>
<protein>
    <recommendedName>
        <fullName evidence="9">Indole-3-glycerol phosphate synthase</fullName>
        <shortName evidence="9">IGPS</shortName>
        <ecNumber evidence="9">4.1.1.48</ecNumber>
    </recommendedName>
</protein>
<comment type="similarity">
    <text evidence="3 9">Belongs to the TrpC family.</text>
</comment>
<keyword evidence="12" id="KW-1185">Reference proteome</keyword>
<dbReference type="RefSeq" id="WP_150439427.1">
    <property type="nucleotide sequence ID" value="NZ_VYKL01000015.1"/>
</dbReference>
<dbReference type="InterPro" id="IPR001468">
    <property type="entry name" value="Indole-3-GlycerolPSynthase_CS"/>
</dbReference>
<dbReference type="CDD" id="cd00331">
    <property type="entry name" value="IGPS"/>
    <property type="match status" value="1"/>
</dbReference>
<keyword evidence="5 9" id="KW-0210">Decarboxylase</keyword>
<evidence type="ECO:0000256" key="6">
    <source>
        <dbReference type="ARBA" id="ARBA00022822"/>
    </source>
</evidence>
<dbReference type="PROSITE" id="PS00614">
    <property type="entry name" value="IGPS"/>
    <property type="match status" value="1"/>
</dbReference>
<keyword evidence="7 9" id="KW-0057">Aromatic amino acid biosynthesis</keyword>
<evidence type="ECO:0000313" key="12">
    <source>
        <dbReference type="Proteomes" id="UP000326671"/>
    </source>
</evidence>
<evidence type="ECO:0000256" key="5">
    <source>
        <dbReference type="ARBA" id="ARBA00022793"/>
    </source>
</evidence>
<dbReference type="InterPro" id="IPR013785">
    <property type="entry name" value="Aldolase_TIM"/>
</dbReference>
<reference evidence="11 12" key="1">
    <citation type="submission" date="2019-09" db="EMBL/GenBank/DDBJ databases">
        <title>Whole genome sequences of isolates from the Mars Exploration Rovers.</title>
        <authorList>
            <person name="Seuylemezian A."/>
            <person name="Vaishampayan P."/>
        </authorList>
    </citation>
    <scope>NUCLEOTIDE SEQUENCE [LARGE SCALE GENOMIC DNA]</scope>
    <source>
        <strain evidence="11 12">MER_TA_151</strain>
    </source>
</reference>
<dbReference type="FunFam" id="3.20.20.70:FF:000024">
    <property type="entry name" value="Indole-3-glycerol phosphate synthase"/>
    <property type="match status" value="1"/>
</dbReference>
<comment type="caution">
    <text evidence="11">The sequence shown here is derived from an EMBL/GenBank/DDBJ whole genome shotgun (WGS) entry which is preliminary data.</text>
</comment>
<evidence type="ECO:0000256" key="4">
    <source>
        <dbReference type="ARBA" id="ARBA00022605"/>
    </source>
</evidence>
<dbReference type="UniPathway" id="UPA00035">
    <property type="reaction ID" value="UER00043"/>
</dbReference>
<gene>
    <name evidence="9 11" type="primary">trpC</name>
    <name evidence="11" type="ORF">F4V44_07745</name>
</gene>
<evidence type="ECO:0000259" key="10">
    <source>
        <dbReference type="Pfam" id="PF00218"/>
    </source>
</evidence>
<dbReference type="PANTHER" id="PTHR22854">
    <property type="entry name" value="TRYPTOPHAN BIOSYNTHESIS PROTEIN"/>
    <property type="match status" value="1"/>
</dbReference>
<comment type="pathway">
    <text evidence="2 9">Amino-acid biosynthesis; L-tryptophan biosynthesis; L-tryptophan from chorismate: step 4/5.</text>
</comment>
<dbReference type="InterPro" id="IPR011060">
    <property type="entry name" value="RibuloseP-bd_barrel"/>
</dbReference>
<dbReference type="GO" id="GO:0000162">
    <property type="term" value="P:L-tryptophan biosynthetic process"/>
    <property type="evidence" value="ECO:0007669"/>
    <property type="project" value="UniProtKB-UniRule"/>
</dbReference>
<sequence>MATILDAILTEKKVEVEYLQRNRINILGNNNHPQHSFLSILEKAEELAIIAEFKRASPSKGVINSDLDPAKQASSYVQYGANAVSVLTDKCFFKGSFSDLEAVRKAIDAPILCKDFVVDSIQIDIAKASGANIVLLIVAAMKEEKLVELYQYAKAKNLDVLVEVHNEEELEIALRVGAKIIGVNNRNLKTFEVDLAVTEKLGPIVKKAGAYLISESGIQTIEDVKRAVKAGANGILVGETFMRAENLAQTLQEMKLPIQKGAQI</sequence>
<feature type="domain" description="Indole-3-glycerol phosphate synthase" evidence="10">
    <location>
        <begin position="5"/>
        <end position="253"/>
    </location>
</feature>
<evidence type="ECO:0000256" key="2">
    <source>
        <dbReference type="ARBA" id="ARBA00004696"/>
    </source>
</evidence>
<accession>A0A5J5HXE2</accession>
<evidence type="ECO:0000256" key="3">
    <source>
        <dbReference type="ARBA" id="ARBA00008737"/>
    </source>
</evidence>
<evidence type="ECO:0000256" key="9">
    <source>
        <dbReference type="HAMAP-Rule" id="MF_00134"/>
    </source>
</evidence>
<evidence type="ECO:0000256" key="8">
    <source>
        <dbReference type="ARBA" id="ARBA00023239"/>
    </source>
</evidence>
<dbReference type="Gene3D" id="3.20.20.70">
    <property type="entry name" value="Aldolase class I"/>
    <property type="match status" value="1"/>
</dbReference>
<comment type="catalytic activity">
    <reaction evidence="1 9">
        <text>1-(2-carboxyphenylamino)-1-deoxy-D-ribulose 5-phosphate + H(+) = (1S,2R)-1-C-(indol-3-yl)glycerol 3-phosphate + CO2 + H2O</text>
        <dbReference type="Rhea" id="RHEA:23476"/>
        <dbReference type="ChEBI" id="CHEBI:15377"/>
        <dbReference type="ChEBI" id="CHEBI:15378"/>
        <dbReference type="ChEBI" id="CHEBI:16526"/>
        <dbReference type="ChEBI" id="CHEBI:58613"/>
        <dbReference type="ChEBI" id="CHEBI:58866"/>
        <dbReference type="EC" id="4.1.1.48"/>
    </reaction>
</comment>
<dbReference type="HAMAP" id="MF_00134_A">
    <property type="entry name" value="IGPS_A"/>
    <property type="match status" value="1"/>
</dbReference>
<evidence type="ECO:0000256" key="1">
    <source>
        <dbReference type="ARBA" id="ARBA00001633"/>
    </source>
</evidence>
<evidence type="ECO:0000256" key="7">
    <source>
        <dbReference type="ARBA" id="ARBA00023141"/>
    </source>
</evidence>
<keyword evidence="8 9" id="KW-0456">Lyase</keyword>
<dbReference type="GO" id="GO:0004640">
    <property type="term" value="F:phosphoribosylanthranilate isomerase activity"/>
    <property type="evidence" value="ECO:0007669"/>
    <property type="project" value="TreeGrafter"/>
</dbReference>
<dbReference type="InterPro" id="IPR045186">
    <property type="entry name" value="Indole-3-glycerol_P_synth"/>
</dbReference>
<dbReference type="Pfam" id="PF00218">
    <property type="entry name" value="IGPS"/>
    <property type="match status" value="1"/>
</dbReference>
<dbReference type="NCBIfam" id="NF001371">
    <property type="entry name" value="PRK00278.1-3"/>
    <property type="match status" value="1"/>
</dbReference>